<evidence type="ECO:0000313" key="1">
    <source>
        <dbReference type="EMBL" id="MPN22484.1"/>
    </source>
</evidence>
<organism evidence="1">
    <name type="scientific">bioreactor metagenome</name>
    <dbReference type="NCBI Taxonomy" id="1076179"/>
    <lineage>
        <taxon>unclassified sequences</taxon>
        <taxon>metagenomes</taxon>
        <taxon>ecological metagenomes</taxon>
    </lineage>
</organism>
<gene>
    <name evidence="1" type="ORF">SDC9_169867</name>
</gene>
<reference evidence="1" key="1">
    <citation type="submission" date="2019-08" db="EMBL/GenBank/DDBJ databases">
        <authorList>
            <person name="Kucharzyk K."/>
            <person name="Murdoch R.W."/>
            <person name="Higgins S."/>
            <person name="Loffler F."/>
        </authorList>
    </citation>
    <scope>NUCLEOTIDE SEQUENCE</scope>
</reference>
<comment type="caution">
    <text evidence="1">The sequence shown here is derived from an EMBL/GenBank/DDBJ whole genome shotgun (WGS) entry which is preliminary data.</text>
</comment>
<dbReference type="EMBL" id="VSSQ01070723">
    <property type="protein sequence ID" value="MPN22484.1"/>
    <property type="molecule type" value="Genomic_DNA"/>
</dbReference>
<protein>
    <submittedName>
        <fullName evidence="1">Uncharacterized protein</fullName>
    </submittedName>
</protein>
<accession>A0A645GER6</accession>
<proteinExistence type="predicted"/>
<dbReference type="AlphaFoldDB" id="A0A645GER6"/>
<sequence length="61" mass="6633">MKAVTTALTFTVWPSKGEASPLPWMAEMRVMEGAAPVVKLSVLMAQLLLARSFTGVPTTRR</sequence>
<name>A0A645GER6_9ZZZZ</name>